<accession>A0ABV6MKJ7</accession>
<dbReference type="InterPro" id="IPR000326">
    <property type="entry name" value="PAP2/HPO"/>
</dbReference>
<feature type="transmembrane region" description="Helical" evidence="1">
    <location>
        <begin position="206"/>
        <end position="226"/>
    </location>
</feature>
<dbReference type="EMBL" id="JBHLUD010000001">
    <property type="protein sequence ID" value="MFC0540823.1"/>
    <property type="molecule type" value="Genomic_DNA"/>
</dbReference>
<dbReference type="Proteomes" id="UP001589810">
    <property type="component" value="Unassembled WGS sequence"/>
</dbReference>
<feature type="transmembrane region" description="Helical" evidence="1">
    <location>
        <begin position="176"/>
        <end position="199"/>
    </location>
</feature>
<organism evidence="3 4">
    <name type="scientific">Kutzneria chonburiensis</name>
    <dbReference type="NCBI Taxonomy" id="1483604"/>
    <lineage>
        <taxon>Bacteria</taxon>
        <taxon>Bacillati</taxon>
        <taxon>Actinomycetota</taxon>
        <taxon>Actinomycetes</taxon>
        <taxon>Pseudonocardiales</taxon>
        <taxon>Pseudonocardiaceae</taxon>
        <taxon>Kutzneria</taxon>
    </lineage>
</organism>
<comment type="caution">
    <text evidence="3">The sequence shown here is derived from an EMBL/GenBank/DDBJ whole genome shotgun (WGS) entry which is preliminary data.</text>
</comment>
<feature type="transmembrane region" description="Helical" evidence="1">
    <location>
        <begin position="129"/>
        <end position="150"/>
    </location>
</feature>
<dbReference type="Gene3D" id="1.20.144.10">
    <property type="entry name" value="Phosphatidic acid phosphatase type 2/haloperoxidase"/>
    <property type="match status" value="1"/>
</dbReference>
<sequence>MRLLSVVGCVFGLVLAYVVFVVSPSGRALEDATLPAPSNGGPIAAISPQLIGVGIILVLAIGASQRRWRQTGAAAVLMAGAIASAQLLKVSLLYRPGPIANSFPGGHVTACAAIVLALLLVLPLDLRPFALILGAVLTAYVAATTTELGWHRLSDTIGALSLCGAFAVAVSDVEPVWWATLMAAAAPATAVVAGYVVAALTTRTDLVIVATGAITAGVVAAVALPLCAQPRATANAEVSAGYDGEPTRPYPV</sequence>
<dbReference type="Pfam" id="PF01569">
    <property type="entry name" value="PAP2"/>
    <property type="match status" value="1"/>
</dbReference>
<keyword evidence="1" id="KW-0812">Transmembrane</keyword>
<gene>
    <name evidence="3" type="ORF">ACFFH7_04995</name>
</gene>
<feature type="domain" description="Phosphatidic acid phosphatase type 2/haloperoxidase" evidence="2">
    <location>
        <begin position="100"/>
        <end position="171"/>
    </location>
</feature>
<dbReference type="RefSeq" id="WP_273939668.1">
    <property type="nucleotide sequence ID" value="NZ_CP097263.1"/>
</dbReference>
<keyword evidence="4" id="KW-1185">Reference proteome</keyword>
<dbReference type="InterPro" id="IPR036938">
    <property type="entry name" value="PAP2/HPO_sf"/>
</dbReference>
<reference evidence="3 4" key="1">
    <citation type="submission" date="2024-09" db="EMBL/GenBank/DDBJ databases">
        <authorList>
            <person name="Sun Q."/>
            <person name="Mori K."/>
        </authorList>
    </citation>
    <scope>NUCLEOTIDE SEQUENCE [LARGE SCALE GENOMIC DNA]</scope>
    <source>
        <strain evidence="3 4">TBRC 1432</strain>
    </source>
</reference>
<name>A0ABV6MKJ7_9PSEU</name>
<keyword evidence="1" id="KW-1133">Transmembrane helix</keyword>
<evidence type="ECO:0000313" key="3">
    <source>
        <dbReference type="EMBL" id="MFC0540823.1"/>
    </source>
</evidence>
<feature type="transmembrane region" description="Helical" evidence="1">
    <location>
        <begin position="73"/>
        <end position="94"/>
    </location>
</feature>
<proteinExistence type="predicted"/>
<dbReference type="SUPFAM" id="SSF48317">
    <property type="entry name" value="Acid phosphatase/Vanadium-dependent haloperoxidase"/>
    <property type="match status" value="1"/>
</dbReference>
<evidence type="ECO:0000259" key="2">
    <source>
        <dbReference type="Pfam" id="PF01569"/>
    </source>
</evidence>
<evidence type="ECO:0000313" key="4">
    <source>
        <dbReference type="Proteomes" id="UP001589810"/>
    </source>
</evidence>
<feature type="transmembrane region" description="Helical" evidence="1">
    <location>
        <begin position="106"/>
        <end position="122"/>
    </location>
</feature>
<evidence type="ECO:0000256" key="1">
    <source>
        <dbReference type="SAM" id="Phobius"/>
    </source>
</evidence>
<protein>
    <submittedName>
        <fullName evidence="3">Phosphatase PAP2 family protein</fullName>
    </submittedName>
</protein>
<feature type="transmembrane region" description="Helical" evidence="1">
    <location>
        <begin position="40"/>
        <end position="61"/>
    </location>
</feature>
<keyword evidence="1" id="KW-0472">Membrane</keyword>